<keyword evidence="9 12" id="KW-1133">Transmembrane helix</keyword>
<comment type="subcellular location">
    <subcellularLocation>
        <location evidence="12">Cell inner membrane</location>
        <topology evidence="12">Multi-pass membrane protein</topology>
    </subcellularLocation>
    <subcellularLocation>
        <location evidence="1">Cell membrane</location>
        <topology evidence="1">Multi-pass membrane protein</topology>
    </subcellularLocation>
</comment>
<dbReference type="Pfam" id="PF00953">
    <property type="entry name" value="Glycos_transf_4"/>
    <property type="match status" value="1"/>
</dbReference>
<keyword evidence="5 12" id="KW-0808">Transferase</keyword>
<evidence type="ECO:0000256" key="9">
    <source>
        <dbReference type="ARBA" id="ARBA00022989"/>
    </source>
</evidence>
<dbReference type="GO" id="GO:0005886">
    <property type="term" value="C:plasma membrane"/>
    <property type="evidence" value="ECO:0007669"/>
    <property type="project" value="UniProtKB-SubCell"/>
</dbReference>
<evidence type="ECO:0000256" key="4">
    <source>
        <dbReference type="ARBA" id="ARBA00022676"/>
    </source>
</evidence>
<dbReference type="HOGENOM" id="CLU_023982_1_0_6"/>
<sequence precursor="true">MMNAQLVAVFLCSFFSLLLARNVARKTGLVDRPNHRKRHHGAVPLVGGISVYIGVCLLPLLIPEPIPHFLIYLMCSGLLVMVGVLDDRFDLSIGVRLAVQAVVAILMMALAGLMLQHLGSILGPAWDIGLGPVRYFMTLLVVWAAINAFNMVDGIDGLLGGLSGVLFAGLGLLFYNHGNRVLALWSFAMLAATLPYILLNLECLGRRYKVFMGDAGSTMIGFTAIWLLLQGSQGPVSVIRPVTALWVIAIPLMDMVAIVYRRLRKGTSLFSPDRQHIHHLLMRAGLTPGQACLLITLVAALLAGVGIAGEMLAVPESVMFVLFLLVFGGYGYCIKRAWRVARVVRRWRSHRYC</sequence>
<dbReference type="GO" id="GO:0009246">
    <property type="term" value="P:enterobacterial common antigen biosynthetic process"/>
    <property type="evidence" value="ECO:0007669"/>
    <property type="project" value="UniProtKB-UniRule"/>
</dbReference>
<comment type="function">
    <text evidence="12">Catalyzes the transfer of the GlcNAc-1-phosphate moiety from UDP-GlcNAc onto the carrier lipid undecaprenyl phosphate (C55-P), yielding GlcNAc-pyrophosphoryl-undecaprenyl (GlcNAc-PP-C55).</text>
</comment>
<comment type="similarity">
    <text evidence="12">Belongs to the glycosyltransferase 4 family. WecA subfamily.</text>
</comment>
<feature type="transmembrane region" description="Helical" evidence="12">
    <location>
        <begin position="280"/>
        <end position="305"/>
    </location>
</feature>
<evidence type="ECO:0000313" key="15">
    <source>
        <dbReference type="Proteomes" id="UP000002735"/>
    </source>
</evidence>
<dbReference type="InterPro" id="IPR012750">
    <property type="entry name" value="ECA_WecA-rel"/>
</dbReference>
<dbReference type="KEGG" id="dze:Dd1591_0158"/>
<dbReference type="OrthoDB" id="9783652at2"/>
<keyword evidence="4 12" id="KW-0328">Glycosyltransferase</keyword>
<evidence type="ECO:0000256" key="13">
    <source>
        <dbReference type="PIRSR" id="PIRSR600715-1"/>
    </source>
</evidence>
<reference evidence="14 15" key="1">
    <citation type="submission" date="2009-06" db="EMBL/GenBank/DDBJ databases">
        <title>Complete sequence of Dickeya zeae Ech1591.</title>
        <authorList>
            <consortium name="US DOE Joint Genome Institute"/>
            <person name="Lucas S."/>
            <person name="Copeland A."/>
            <person name="Lapidus A."/>
            <person name="Glavina del Rio T."/>
            <person name="Tice H."/>
            <person name="Bruce D."/>
            <person name="Goodwin L."/>
            <person name="Pitluck S."/>
            <person name="Chertkov O."/>
            <person name="Brettin T."/>
            <person name="Detter J.C."/>
            <person name="Han C."/>
            <person name="Larimer F."/>
            <person name="Land M."/>
            <person name="Hauser L."/>
            <person name="Kyrpides N."/>
            <person name="Ovchinnikova G."/>
            <person name="Balakrishnan V."/>
            <person name="Glasner J."/>
            <person name="Perna N.T."/>
        </authorList>
    </citation>
    <scope>NUCLEOTIDE SEQUENCE [LARGE SCALE GENOMIC DNA]</scope>
    <source>
        <strain evidence="14 15">Ech1591</strain>
    </source>
</reference>
<dbReference type="GO" id="GO:0016757">
    <property type="term" value="F:glycosyltransferase activity"/>
    <property type="evidence" value="ECO:0007669"/>
    <property type="project" value="UniProtKB-KW"/>
</dbReference>
<feature type="transmembrane region" description="Helical" evidence="12">
    <location>
        <begin position="317"/>
        <end position="338"/>
    </location>
</feature>
<dbReference type="GO" id="GO:0036380">
    <property type="term" value="F:UDP-N-acetylglucosamine-undecaprenyl-phosphate N-acetylglucosaminephosphotransferase activity"/>
    <property type="evidence" value="ECO:0007669"/>
    <property type="project" value="UniProtKB-UniRule"/>
</dbReference>
<dbReference type="NCBIfam" id="TIGR02380">
    <property type="entry name" value="ECA_wecA"/>
    <property type="match status" value="1"/>
</dbReference>
<evidence type="ECO:0000256" key="3">
    <source>
        <dbReference type="ARBA" id="ARBA00022519"/>
    </source>
</evidence>
<protein>
    <recommendedName>
        <fullName evidence="12">Undecaprenyl-phosphate alpha-N-acetylglucosaminyl 1-phosphate transferase</fullName>
        <ecNumber evidence="12">2.7.8.33</ecNumber>
    </recommendedName>
    <alternativeName>
        <fullName evidence="12">UDP-GlcNAc:undecaprenyl-phosphate GlcNAc-1-phosphate transferase</fullName>
    </alternativeName>
    <alternativeName>
        <fullName evidence="12">Undecaprenyl-phosphate GlcNAc-1-phosphate transferase</fullName>
    </alternativeName>
</protein>
<comment type="catalytic activity">
    <reaction evidence="12">
        <text>di-trans,octa-cis-undecaprenyl phosphate + UDP-N-acetyl-alpha-D-glucosamine = N-acetyl-alpha-D-glucosaminyl-di-trans,octa-cis-undecaprenyl diphosphate + UMP</text>
        <dbReference type="Rhea" id="RHEA:28090"/>
        <dbReference type="ChEBI" id="CHEBI:57705"/>
        <dbReference type="ChEBI" id="CHEBI:57865"/>
        <dbReference type="ChEBI" id="CHEBI:60392"/>
        <dbReference type="ChEBI" id="CHEBI:62959"/>
        <dbReference type="EC" id="2.7.8.33"/>
    </reaction>
</comment>
<comment type="cofactor">
    <cofactor evidence="12">
        <name>Mn(2+)</name>
        <dbReference type="ChEBI" id="CHEBI:29035"/>
    </cofactor>
</comment>
<dbReference type="EC" id="2.7.8.33" evidence="12"/>
<comment type="pathway">
    <text evidence="12">Bacterial outer membrane biogenesis; enterobacterial common antigen biosynthesis.</text>
</comment>
<dbReference type="UniPathway" id="UPA00281"/>
<evidence type="ECO:0000256" key="6">
    <source>
        <dbReference type="ARBA" id="ARBA00022692"/>
    </source>
</evidence>
<dbReference type="GO" id="GO:0000287">
    <property type="term" value="F:magnesium ion binding"/>
    <property type="evidence" value="ECO:0007669"/>
    <property type="project" value="InterPro"/>
</dbReference>
<proteinExistence type="inferred from homology"/>
<feature type="transmembrane region" description="Helical" evidence="12">
    <location>
        <begin position="241"/>
        <end position="260"/>
    </location>
</feature>
<keyword evidence="13" id="KW-0479">Metal-binding</keyword>
<evidence type="ECO:0000256" key="7">
    <source>
        <dbReference type="ARBA" id="ARBA00022842"/>
    </source>
</evidence>
<dbReference type="EMBL" id="CP001655">
    <property type="protein sequence ID" value="ACT05051.1"/>
    <property type="molecule type" value="Genomic_DNA"/>
</dbReference>
<evidence type="ECO:0000256" key="1">
    <source>
        <dbReference type="ARBA" id="ARBA00004651"/>
    </source>
</evidence>
<dbReference type="eggNOG" id="COG0472">
    <property type="taxonomic scope" value="Bacteria"/>
</dbReference>
<comment type="pathway">
    <text evidence="12">Bacterial outer membrane biogenesis; LPS O-antigen biosynthesis.</text>
</comment>
<gene>
    <name evidence="12" type="primary">wecA</name>
    <name evidence="14" type="ordered locus">Dd1591_0158</name>
</gene>
<dbReference type="CDD" id="cd06853">
    <property type="entry name" value="GT_WecA_like"/>
    <property type="match status" value="1"/>
</dbReference>
<feature type="transmembrane region" description="Helical" evidence="12">
    <location>
        <begin position="181"/>
        <end position="199"/>
    </location>
</feature>
<keyword evidence="11 12" id="KW-0464">Manganese</keyword>
<dbReference type="InterPro" id="IPR000715">
    <property type="entry name" value="Glycosyl_transferase_4"/>
</dbReference>
<organism evidence="14 15">
    <name type="scientific">Dickeya chrysanthemi (strain Ech1591)</name>
    <name type="common">Dickeya zeae (strain Ech1591)</name>
    <dbReference type="NCBI Taxonomy" id="561229"/>
    <lineage>
        <taxon>Bacteria</taxon>
        <taxon>Pseudomonadati</taxon>
        <taxon>Pseudomonadota</taxon>
        <taxon>Gammaproteobacteria</taxon>
        <taxon>Enterobacterales</taxon>
        <taxon>Pectobacteriaceae</taxon>
        <taxon>Dickeya</taxon>
    </lineage>
</organism>
<dbReference type="PANTHER" id="PTHR22926">
    <property type="entry name" value="PHOSPHO-N-ACETYLMURAMOYL-PENTAPEPTIDE-TRANSFERASE"/>
    <property type="match status" value="1"/>
</dbReference>
<feature type="transmembrane region" description="Helical" evidence="12">
    <location>
        <begin position="45"/>
        <end position="62"/>
    </location>
</feature>
<keyword evidence="8 12" id="KW-0448">Lipopolysaccharide biosynthesis</keyword>
<keyword evidence="6 12" id="KW-0812">Transmembrane</keyword>
<dbReference type="GO" id="GO:0030145">
    <property type="term" value="F:manganese ion binding"/>
    <property type="evidence" value="ECO:0007669"/>
    <property type="project" value="InterPro"/>
</dbReference>
<evidence type="ECO:0000256" key="10">
    <source>
        <dbReference type="ARBA" id="ARBA00023136"/>
    </source>
</evidence>
<feature type="transmembrane region" description="Helical" evidence="12">
    <location>
        <begin position="97"/>
        <end position="115"/>
    </location>
</feature>
<evidence type="ECO:0000313" key="14">
    <source>
        <dbReference type="EMBL" id="ACT05051.1"/>
    </source>
</evidence>
<dbReference type="GO" id="GO:0009243">
    <property type="term" value="P:O antigen biosynthetic process"/>
    <property type="evidence" value="ECO:0007669"/>
    <property type="project" value="UniProtKB-UniRule"/>
</dbReference>
<keyword evidence="2 12" id="KW-1003">Cell membrane</keyword>
<dbReference type="GO" id="GO:0044038">
    <property type="term" value="P:cell wall macromolecule biosynthetic process"/>
    <property type="evidence" value="ECO:0007669"/>
    <property type="project" value="TreeGrafter"/>
</dbReference>
<evidence type="ECO:0000256" key="12">
    <source>
        <dbReference type="HAMAP-Rule" id="MF_02030"/>
    </source>
</evidence>
<feature type="binding site" evidence="13">
    <location>
        <position position="214"/>
    </location>
    <ligand>
        <name>Mg(2+)</name>
        <dbReference type="ChEBI" id="CHEBI:18420"/>
    </ligand>
</feature>
<feature type="transmembrane region" description="Helical" evidence="12">
    <location>
        <begin position="68"/>
        <end position="85"/>
    </location>
</feature>
<feature type="transmembrane region" description="Helical" evidence="12">
    <location>
        <begin position="211"/>
        <end position="229"/>
    </location>
</feature>
<keyword evidence="10 12" id="KW-0472">Membrane</keyword>
<dbReference type="PANTHER" id="PTHR22926:SF3">
    <property type="entry name" value="UNDECAPRENYL-PHOSPHATE ALPHA-N-ACETYLGLUCOSAMINYL 1-PHOSPHATE TRANSFERASE"/>
    <property type="match status" value="1"/>
</dbReference>
<dbReference type="AlphaFoldDB" id="C6CGI0"/>
<dbReference type="Proteomes" id="UP000002735">
    <property type="component" value="Chromosome"/>
</dbReference>
<comment type="cofactor">
    <cofactor evidence="12 13">
        <name>Mg(2+)</name>
        <dbReference type="ChEBI" id="CHEBI:18420"/>
    </cofactor>
</comment>
<dbReference type="GO" id="GO:0009276">
    <property type="term" value="C:Gram-negative-bacterium-type cell wall"/>
    <property type="evidence" value="ECO:0007669"/>
    <property type="project" value="InterPro"/>
</dbReference>
<keyword evidence="3 12" id="KW-0997">Cell inner membrane</keyword>
<name>C6CGI0_DICC1</name>
<dbReference type="HAMAP" id="MF_02030">
    <property type="entry name" value="WecA_Gammaproteo"/>
    <property type="match status" value="1"/>
</dbReference>
<evidence type="ECO:0000256" key="8">
    <source>
        <dbReference type="ARBA" id="ARBA00022985"/>
    </source>
</evidence>
<feature type="binding site" evidence="13">
    <location>
        <position position="150"/>
    </location>
    <ligand>
        <name>Mg(2+)</name>
        <dbReference type="ChEBI" id="CHEBI:18420"/>
    </ligand>
</feature>
<keyword evidence="7 12" id="KW-0460">Magnesium</keyword>
<evidence type="ECO:0000256" key="11">
    <source>
        <dbReference type="ARBA" id="ARBA00023211"/>
    </source>
</evidence>
<dbReference type="UniPathway" id="UPA00566"/>
<dbReference type="GO" id="GO:0071555">
    <property type="term" value="P:cell wall organization"/>
    <property type="evidence" value="ECO:0007669"/>
    <property type="project" value="TreeGrafter"/>
</dbReference>
<evidence type="ECO:0000256" key="5">
    <source>
        <dbReference type="ARBA" id="ARBA00022679"/>
    </source>
</evidence>
<dbReference type="STRING" id="561229.Dd1591_0158"/>
<feature type="transmembrane region" description="Helical" evidence="12">
    <location>
        <begin position="135"/>
        <end position="152"/>
    </location>
</feature>
<evidence type="ECO:0000256" key="2">
    <source>
        <dbReference type="ARBA" id="ARBA00022475"/>
    </source>
</evidence>
<feature type="transmembrane region" description="Helical" evidence="12">
    <location>
        <begin position="157"/>
        <end position="175"/>
    </location>
</feature>
<feature type="transmembrane region" description="Helical" evidence="12">
    <location>
        <begin position="6"/>
        <end position="24"/>
    </location>
</feature>
<accession>C6CGI0</accession>